<dbReference type="Proteomes" id="UP000291343">
    <property type="component" value="Unassembled WGS sequence"/>
</dbReference>
<reference evidence="2 3" key="1">
    <citation type="journal article" date="2017" name="Gigascience">
        <title>Genome sequence of the small brown planthopper, Laodelphax striatellus.</title>
        <authorList>
            <person name="Zhu J."/>
            <person name="Jiang F."/>
            <person name="Wang X."/>
            <person name="Yang P."/>
            <person name="Bao Y."/>
            <person name="Zhao W."/>
            <person name="Wang W."/>
            <person name="Lu H."/>
            <person name="Wang Q."/>
            <person name="Cui N."/>
            <person name="Li J."/>
            <person name="Chen X."/>
            <person name="Luo L."/>
            <person name="Yu J."/>
            <person name="Kang L."/>
            <person name="Cui F."/>
        </authorList>
    </citation>
    <scope>NUCLEOTIDE SEQUENCE [LARGE SCALE GENOMIC DNA]</scope>
    <source>
        <strain evidence="2">Lst14</strain>
    </source>
</reference>
<evidence type="ECO:0000256" key="1">
    <source>
        <dbReference type="SAM" id="MobiDB-lite"/>
    </source>
</evidence>
<proteinExistence type="predicted"/>
<name>A0A482XS85_LAOST</name>
<organism evidence="2 3">
    <name type="scientific">Laodelphax striatellus</name>
    <name type="common">Small brown planthopper</name>
    <name type="synonym">Delphax striatella</name>
    <dbReference type="NCBI Taxonomy" id="195883"/>
    <lineage>
        <taxon>Eukaryota</taxon>
        <taxon>Metazoa</taxon>
        <taxon>Ecdysozoa</taxon>
        <taxon>Arthropoda</taxon>
        <taxon>Hexapoda</taxon>
        <taxon>Insecta</taxon>
        <taxon>Pterygota</taxon>
        <taxon>Neoptera</taxon>
        <taxon>Paraneoptera</taxon>
        <taxon>Hemiptera</taxon>
        <taxon>Auchenorrhyncha</taxon>
        <taxon>Fulgoroidea</taxon>
        <taxon>Delphacidae</taxon>
        <taxon>Criomorphinae</taxon>
        <taxon>Laodelphax</taxon>
    </lineage>
</organism>
<feature type="region of interest" description="Disordered" evidence="1">
    <location>
        <begin position="1"/>
        <end position="104"/>
    </location>
</feature>
<comment type="caution">
    <text evidence="2">The sequence shown here is derived from an EMBL/GenBank/DDBJ whole genome shotgun (WGS) entry which is preliminary data.</text>
</comment>
<evidence type="ECO:0000313" key="2">
    <source>
        <dbReference type="EMBL" id="RZF48975.1"/>
    </source>
</evidence>
<dbReference type="InParanoid" id="A0A482XS85"/>
<dbReference type="EMBL" id="QKKF02000817">
    <property type="protein sequence ID" value="RZF48975.1"/>
    <property type="molecule type" value="Genomic_DNA"/>
</dbReference>
<evidence type="ECO:0000313" key="3">
    <source>
        <dbReference type="Proteomes" id="UP000291343"/>
    </source>
</evidence>
<keyword evidence="3" id="KW-1185">Reference proteome</keyword>
<protein>
    <submittedName>
        <fullName evidence="2">Uncharacterized protein</fullName>
    </submittedName>
</protein>
<accession>A0A482XS85</accession>
<sequence>MDKRITVKGQKKLIISAKRKKRRLPPEVNANRRRRIEEQTLPPEVPSSSQADIGSSDTTVSSQNFQPSVTSTPYTKESKKKSQKRSVPAHLMKWRLHQKERCKP</sequence>
<dbReference type="AlphaFoldDB" id="A0A482XS85"/>
<dbReference type="OrthoDB" id="10482837at2759"/>
<feature type="compositionally biased region" description="Polar residues" evidence="1">
    <location>
        <begin position="46"/>
        <end position="75"/>
    </location>
</feature>
<gene>
    <name evidence="2" type="ORF">LSTR_LSTR003051</name>
</gene>